<name>A0ABS5WKX6_9RHOB</name>
<gene>
    <name evidence="1" type="ORF">KL867_01160</name>
</gene>
<organism evidence="1 2">
    <name type="scientific">Falsiruegeria litorea</name>
    <dbReference type="NCBI Taxonomy" id="1280831"/>
    <lineage>
        <taxon>Bacteria</taxon>
        <taxon>Pseudomonadati</taxon>
        <taxon>Pseudomonadota</taxon>
        <taxon>Alphaproteobacteria</taxon>
        <taxon>Rhodobacterales</taxon>
        <taxon>Roseobacteraceae</taxon>
        <taxon>Falsiruegeria</taxon>
    </lineage>
</organism>
<dbReference type="EMBL" id="JAHHDY010000003">
    <property type="protein sequence ID" value="MBT3139652.1"/>
    <property type="molecule type" value="Genomic_DNA"/>
</dbReference>
<protein>
    <submittedName>
        <fullName evidence="1">Uncharacterized protein</fullName>
    </submittedName>
</protein>
<proteinExistence type="predicted"/>
<evidence type="ECO:0000313" key="1">
    <source>
        <dbReference type="EMBL" id="MBT3139652.1"/>
    </source>
</evidence>
<dbReference type="RefSeq" id="WP_162930745.1">
    <property type="nucleotide sequence ID" value="NZ_JAHHDY010000003.1"/>
</dbReference>
<keyword evidence="2" id="KW-1185">Reference proteome</keyword>
<reference evidence="1 2" key="1">
    <citation type="submission" date="2021-05" db="EMBL/GenBank/DDBJ databases">
        <title>Draft genomes of marine bacteria isolated from model chitin particles.</title>
        <authorList>
            <person name="Datta M.S."/>
            <person name="Schwartzman J.A."/>
            <person name="Cordero O."/>
        </authorList>
    </citation>
    <scope>NUCLEOTIDE SEQUENCE [LARGE SCALE GENOMIC DNA]</scope>
    <source>
        <strain evidence="1 2">4E07</strain>
    </source>
</reference>
<comment type="caution">
    <text evidence="1">The sequence shown here is derived from an EMBL/GenBank/DDBJ whole genome shotgun (WGS) entry which is preliminary data.</text>
</comment>
<dbReference type="Proteomes" id="UP000763802">
    <property type="component" value="Unassembled WGS sequence"/>
</dbReference>
<accession>A0ABS5WKX6</accession>
<sequence length="54" mass="6122">MSHEPDDKLKKLAASASYTPAGLKDLFEGWNIVDFMMVEVAIRQARNPAEWQKS</sequence>
<evidence type="ECO:0000313" key="2">
    <source>
        <dbReference type="Proteomes" id="UP000763802"/>
    </source>
</evidence>